<dbReference type="Gene3D" id="3.80.10.10">
    <property type="entry name" value="Ribonuclease Inhibitor"/>
    <property type="match status" value="1"/>
</dbReference>
<organism evidence="2 3">
    <name type="scientific">Aspergillus carbonarius (strain ITEM 5010)</name>
    <dbReference type="NCBI Taxonomy" id="602072"/>
    <lineage>
        <taxon>Eukaryota</taxon>
        <taxon>Fungi</taxon>
        <taxon>Dikarya</taxon>
        <taxon>Ascomycota</taxon>
        <taxon>Pezizomycotina</taxon>
        <taxon>Eurotiomycetes</taxon>
        <taxon>Eurotiomycetidae</taxon>
        <taxon>Eurotiales</taxon>
        <taxon>Aspergillaceae</taxon>
        <taxon>Aspergillus</taxon>
        <taxon>Aspergillus subgen. Circumdati</taxon>
    </lineage>
</organism>
<dbReference type="InterPro" id="IPR001810">
    <property type="entry name" value="F-box_dom"/>
</dbReference>
<dbReference type="PROSITE" id="PS50181">
    <property type="entry name" value="FBOX"/>
    <property type="match status" value="1"/>
</dbReference>
<dbReference type="CDD" id="cd09917">
    <property type="entry name" value="F-box_SF"/>
    <property type="match status" value="1"/>
</dbReference>
<dbReference type="Pfam" id="PF12937">
    <property type="entry name" value="F-box-like"/>
    <property type="match status" value="1"/>
</dbReference>
<dbReference type="OrthoDB" id="5279008at2759"/>
<accession>A0A1R3RVU9</accession>
<proteinExistence type="predicted"/>
<reference evidence="3" key="1">
    <citation type="journal article" date="2017" name="Genome Biol.">
        <title>Comparative genomics reveals high biological diversity and specific adaptations in the industrially and medically important fungal genus Aspergillus.</title>
        <authorList>
            <person name="de Vries R.P."/>
            <person name="Riley R."/>
            <person name="Wiebenga A."/>
            <person name="Aguilar-Osorio G."/>
            <person name="Amillis S."/>
            <person name="Uchima C.A."/>
            <person name="Anderluh G."/>
            <person name="Asadollahi M."/>
            <person name="Askin M."/>
            <person name="Barry K."/>
            <person name="Battaglia E."/>
            <person name="Bayram O."/>
            <person name="Benocci T."/>
            <person name="Braus-Stromeyer S.A."/>
            <person name="Caldana C."/>
            <person name="Canovas D."/>
            <person name="Cerqueira G.C."/>
            <person name="Chen F."/>
            <person name="Chen W."/>
            <person name="Choi C."/>
            <person name="Clum A."/>
            <person name="Dos Santos R.A."/>
            <person name="Damasio A.R."/>
            <person name="Diallinas G."/>
            <person name="Emri T."/>
            <person name="Fekete E."/>
            <person name="Flipphi M."/>
            <person name="Freyberg S."/>
            <person name="Gallo A."/>
            <person name="Gournas C."/>
            <person name="Habgood R."/>
            <person name="Hainaut M."/>
            <person name="Harispe M.L."/>
            <person name="Henrissat B."/>
            <person name="Hilden K.S."/>
            <person name="Hope R."/>
            <person name="Hossain A."/>
            <person name="Karabika E."/>
            <person name="Karaffa L."/>
            <person name="Karanyi Z."/>
            <person name="Krasevec N."/>
            <person name="Kuo A."/>
            <person name="Kusch H."/>
            <person name="LaButti K."/>
            <person name="Lagendijk E.L."/>
            <person name="Lapidus A."/>
            <person name="Levasseur A."/>
            <person name="Lindquist E."/>
            <person name="Lipzen A."/>
            <person name="Logrieco A.F."/>
            <person name="MacCabe A."/>
            <person name="Maekelae M.R."/>
            <person name="Malavazi I."/>
            <person name="Melin P."/>
            <person name="Meyer V."/>
            <person name="Mielnichuk N."/>
            <person name="Miskei M."/>
            <person name="Molnar A.P."/>
            <person name="Mule G."/>
            <person name="Ngan C.Y."/>
            <person name="Orejas M."/>
            <person name="Orosz E."/>
            <person name="Ouedraogo J.P."/>
            <person name="Overkamp K.M."/>
            <person name="Park H.-S."/>
            <person name="Perrone G."/>
            <person name="Piumi F."/>
            <person name="Punt P.J."/>
            <person name="Ram A.F."/>
            <person name="Ramon A."/>
            <person name="Rauscher S."/>
            <person name="Record E."/>
            <person name="Riano-Pachon D.M."/>
            <person name="Robert V."/>
            <person name="Roehrig J."/>
            <person name="Ruller R."/>
            <person name="Salamov A."/>
            <person name="Salih N.S."/>
            <person name="Samson R.A."/>
            <person name="Sandor E."/>
            <person name="Sanguinetti M."/>
            <person name="Schuetze T."/>
            <person name="Sepcic K."/>
            <person name="Shelest E."/>
            <person name="Sherlock G."/>
            <person name="Sophianopoulou V."/>
            <person name="Squina F.M."/>
            <person name="Sun H."/>
            <person name="Susca A."/>
            <person name="Todd R.B."/>
            <person name="Tsang A."/>
            <person name="Unkles S.E."/>
            <person name="van de Wiele N."/>
            <person name="van Rossen-Uffink D."/>
            <person name="Oliveira J.V."/>
            <person name="Vesth T.C."/>
            <person name="Visser J."/>
            <person name="Yu J.-H."/>
            <person name="Zhou M."/>
            <person name="Andersen M.R."/>
            <person name="Archer D.B."/>
            <person name="Baker S.E."/>
            <person name="Benoit I."/>
            <person name="Brakhage A.A."/>
            <person name="Braus G.H."/>
            <person name="Fischer R."/>
            <person name="Frisvad J.C."/>
            <person name="Goldman G.H."/>
            <person name="Houbraken J."/>
            <person name="Oakley B."/>
            <person name="Pocsi I."/>
            <person name="Scazzocchio C."/>
            <person name="Seiboth B."/>
            <person name="vanKuyk P.A."/>
            <person name="Wortman J."/>
            <person name="Dyer P.S."/>
            <person name="Grigoriev I.V."/>
        </authorList>
    </citation>
    <scope>NUCLEOTIDE SEQUENCE [LARGE SCALE GENOMIC DNA]</scope>
    <source>
        <strain evidence="3">ITEM 5010</strain>
    </source>
</reference>
<feature type="domain" description="F-box" evidence="1">
    <location>
        <begin position="114"/>
        <end position="150"/>
    </location>
</feature>
<dbReference type="EMBL" id="KV907495">
    <property type="protein sequence ID" value="OOF98577.1"/>
    <property type="molecule type" value="Genomic_DNA"/>
</dbReference>
<dbReference type="STRING" id="602072.A0A1R3RVU9"/>
<dbReference type="VEuPathDB" id="FungiDB:ASPCADRAFT_127209"/>
<sequence length="405" mass="46420">MALSAVFDALSHVSRAFYLCPLALYHSYNPCQMNSCNLVGISNIIQHCILSLPAFDIMSLRRHWLFPEPFYRIVGNLDEIDLQSLRLISREANQRGRRRPFKPHRRLGVRYDPSGGLNKLPPELLGMVVDYLGDRDVIALRRVSRRMASVTYERSRPILARCLCTLRTDLSSCSIASIPTINILKQALQHSLPNCNSFEIGLNWNERDSLSTDDVVHLLFHLFVEAKRRPEQLTLYSQSPPPSSTSPQALRAYHRITAHPDLSRAWSNLHTLTISEPYFEHLRGSLDFLFPRILEHAPRLERLVITGNAQNSDSVNVLAATNKAIPVCGLKQIEIRNLDVRNQDLHDWLLENGRNLTSLTFSECLTETYQGWVDILGYVQAYCTELERWKMRLRELDPELLAPLE</sequence>
<dbReference type="InterPro" id="IPR032675">
    <property type="entry name" value="LRR_dom_sf"/>
</dbReference>
<keyword evidence="3" id="KW-1185">Reference proteome</keyword>
<evidence type="ECO:0000313" key="3">
    <source>
        <dbReference type="Proteomes" id="UP000188318"/>
    </source>
</evidence>
<dbReference type="Proteomes" id="UP000188318">
    <property type="component" value="Unassembled WGS sequence"/>
</dbReference>
<dbReference type="AlphaFoldDB" id="A0A1R3RVU9"/>
<name>A0A1R3RVU9_ASPC5</name>
<evidence type="ECO:0000259" key="1">
    <source>
        <dbReference type="PROSITE" id="PS50181"/>
    </source>
</evidence>
<dbReference type="InterPro" id="IPR036047">
    <property type="entry name" value="F-box-like_dom_sf"/>
</dbReference>
<gene>
    <name evidence="2" type="ORF">ASPCADRAFT_127209</name>
</gene>
<protein>
    <recommendedName>
        <fullName evidence="1">F-box domain-containing protein</fullName>
    </recommendedName>
</protein>
<evidence type="ECO:0000313" key="2">
    <source>
        <dbReference type="EMBL" id="OOF98577.1"/>
    </source>
</evidence>
<dbReference type="SUPFAM" id="SSF81383">
    <property type="entry name" value="F-box domain"/>
    <property type="match status" value="1"/>
</dbReference>